<dbReference type="PANTHER" id="PTHR14289">
    <property type="entry name" value="F-BOX ONLY PROTEIN 3"/>
    <property type="match status" value="1"/>
</dbReference>
<dbReference type="InterPro" id="IPR036767">
    <property type="entry name" value="ApaG_sf"/>
</dbReference>
<reference evidence="4" key="2">
    <citation type="submission" date="2016-06" db="EMBL/GenBank/DDBJ databases">
        <authorList>
            <person name="Nicholson A.C."/>
        </authorList>
    </citation>
    <scope>NUCLEOTIDE SEQUENCE [LARGE SCALE GENOMIC DNA]</scope>
    <source>
        <strain evidence="4">E6809</strain>
    </source>
</reference>
<organism evidence="4">
    <name type="scientific">Elizabethkingia anophelis</name>
    <dbReference type="NCBI Taxonomy" id="1117645"/>
    <lineage>
        <taxon>Bacteria</taxon>
        <taxon>Pseudomonadati</taxon>
        <taxon>Bacteroidota</taxon>
        <taxon>Flavobacteriia</taxon>
        <taxon>Flavobacteriales</taxon>
        <taxon>Weeksellaceae</taxon>
        <taxon>Elizabethkingia</taxon>
    </lineage>
</organism>
<dbReference type="Pfam" id="PF04379">
    <property type="entry name" value="DUF525"/>
    <property type="match status" value="1"/>
</dbReference>
<evidence type="ECO:0000259" key="1">
    <source>
        <dbReference type="PROSITE" id="PS51087"/>
    </source>
</evidence>
<dbReference type="Proteomes" id="UP000190848">
    <property type="component" value="Chromosome"/>
</dbReference>
<evidence type="ECO:0000313" key="2">
    <source>
        <dbReference type="EMBL" id="AQX02907.1"/>
    </source>
</evidence>
<feature type="domain" description="ApaG" evidence="1">
    <location>
        <begin position="4"/>
        <end position="129"/>
    </location>
</feature>
<dbReference type="Gene3D" id="2.60.40.1470">
    <property type="entry name" value="ApaG domain"/>
    <property type="match status" value="1"/>
</dbReference>
<dbReference type="PROSITE" id="PS51087">
    <property type="entry name" value="APAG"/>
    <property type="match status" value="1"/>
</dbReference>
<name>A0A1T3DJH7_9FLAO</name>
<reference evidence="3 5" key="1">
    <citation type="submission" date="2016-02" db="EMBL/GenBank/DDBJ databases">
        <authorList>
            <person name="Nicholson A.C."/>
            <person name="Humrighouse B.W."/>
            <person name="Loparev V."/>
            <person name="Emery B."/>
            <person name="Graziano J."/>
            <person name="McQuiston J.R."/>
        </authorList>
    </citation>
    <scope>NUCLEOTIDE SEQUENCE [LARGE SCALE GENOMIC DNA]</scope>
    <source>
        <strain evidence="3 5">E6809</strain>
    </source>
</reference>
<dbReference type="InterPro" id="IPR007474">
    <property type="entry name" value="ApaG_domain"/>
</dbReference>
<dbReference type="EMBL" id="CP014339">
    <property type="protein sequence ID" value="AQX51479.1"/>
    <property type="molecule type" value="Genomic_DNA"/>
</dbReference>
<dbReference type="PANTHER" id="PTHR14289:SF16">
    <property type="entry name" value="POLYMERASE DELTA-INTERACTING PROTEIN 2"/>
    <property type="match status" value="1"/>
</dbReference>
<dbReference type="NCBIfam" id="NF003967">
    <property type="entry name" value="PRK05461.1"/>
    <property type="match status" value="1"/>
</dbReference>
<evidence type="ECO:0000313" key="6">
    <source>
        <dbReference type="Proteomes" id="UP000190848"/>
    </source>
</evidence>
<reference evidence="2 6" key="3">
    <citation type="submission" date="2016-07" db="EMBL/GenBank/DDBJ databases">
        <title>Revisiting the taxonomy of the Elizabethkingia Genus using Whole-Genome Sequencing, Optical Mapping, and MALDI-TOF, along with proposal of three novel Elizabethkingia species: Elizabethkingia bruuniana sp. nov., Elizabethkingia ursingii sp. nov., and Elizabethkingia occulta sp. nov.</title>
        <authorList>
            <person name="Nicholson A.C."/>
        </authorList>
    </citation>
    <scope>NUCLEOTIDE SEQUENCE [LARGE SCALE GENOMIC DNA]</scope>
    <source>
        <strain evidence="2 6">F3201</strain>
    </source>
</reference>
<proteinExistence type="predicted"/>
<dbReference type="Proteomes" id="UP000189738">
    <property type="component" value="Chromosome"/>
</dbReference>
<protein>
    <submittedName>
        <fullName evidence="4">Co2+/Mg2+ efflux protein ApaG</fullName>
    </submittedName>
    <submittedName>
        <fullName evidence="3">Magnesium transporter</fullName>
    </submittedName>
</protein>
<dbReference type="EMBL" id="MAHS01000003">
    <property type="protein sequence ID" value="OPB52201.1"/>
    <property type="molecule type" value="Genomic_DNA"/>
</dbReference>
<evidence type="ECO:0000313" key="3">
    <source>
        <dbReference type="EMBL" id="AQX51479.1"/>
    </source>
</evidence>
<evidence type="ECO:0000313" key="5">
    <source>
        <dbReference type="Proteomes" id="UP000189738"/>
    </source>
</evidence>
<evidence type="ECO:0000313" key="4">
    <source>
        <dbReference type="EMBL" id="OPB52201.1"/>
    </source>
</evidence>
<accession>A0A1T3DJH7</accession>
<accession>A0A1T3DRB1</accession>
<dbReference type="AlphaFoldDB" id="A0A1T3DJH7"/>
<dbReference type="EMBL" id="CP016374">
    <property type="protein sequence ID" value="AQX02907.1"/>
    <property type="molecule type" value="Genomic_DNA"/>
</dbReference>
<gene>
    <name evidence="3" type="ORF">AYC66_12675</name>
    <name evidence="4" type="ORF">BAY09_13625</name>
    <name evidence="2" type="ORF">BBD32_16310</name>
</gene>
<sequence length="129" mass="14744">MMYSAITHSIQIIVEPFYDVKNSSPIQERYIFTYHITIKNNGSVPIKLLKRKWQIYDVGFGVREVSGDGVIGMTPEIYPGEEFNYFSNVSLRSGVGAMQGNYLLMNLDSKDTFEVEIPKFSLITEVVYN</sequence>
<dbReference type="SUPFAM" id="SSF110069">
    <property type="entry name" value="ApaG-like"/>
    <property type="match status" value="1"/>
</dbReference>
<dbReference type="GO" id="GO:0070987">
    <property type="term" value="P:error-free translesion synthesis"/>
    <property type="evidence" value="ECO:0007669"/>
    <property type="project" value="TreeGrafter"/>
</dbReference>